<comment type="subcellular location">
    <subcellularLocation>
        <location evidence="11">Endoplasmic reticulum membrane</location>
    </subcellularLocation>
    <subcellularLocation>
        <location evidence="11">Nucleus membrane</location>
    </subcellularLocation>
</comment>
<gene>
    <name evidence="13" type="ORF">PG991_008098</name>
</gene>
<keyword evidence="14" id="KW-1185">Reference proteome</keyword>
<dbReference type="Pfam" id="PF04163">
    <property type="entry name" value="Tht1"/>
    <property type="match status" value="1"/>
</dbReference>
<sequence>MASWIAVTTLILLLGVDKTYGFSWGSAARSPSPKVQSRLAVDPSLSASEILQTGTRARSTYEVALQELKELESEPLCHQTAARLLVSNCQVLEGKDEATVLTDNGRQVRDFVDAYAASLAICDLERGRFNIPAACDPFRESTLTQLAMQHTIKLHATSRQIDDCLSGLGASDSSWNTWISYRHKALRFCEAARADNEKIRSIHTFQRLTKIMSRMGDDVDLRVDQRLSDLDTKFHAAGGKVESLSTQIEYLRRAVHNAEGLASGHLTTSLMESANAIEGGTRSAANLQRVLEVLMQTVLTTNAEAAAAHEQSMDLVSRKTESEMATVMDAMTAAVASASSLQNQIELSRLQSAELEYRQMTLEEGMQRLADLTSDLSSKHDDHAQLLHQAKSMTHEILDTLHETAASAATVEEALSKKSPVSSLWPYIWCPAASLVMGSYGMPPSVVRNLVLVALGEAAGFVVSSVSMVSVNLGSVTSFDPSWYFSSSTSPINAEPGHQNTSNTTSA</sequence>
<dbReference type="EMBL" id="JAQQWI010000010">
    <property type="protein sequence ID" value="KAK8018908.1"/>
    <property type="molecule type" value="Genomic_DNA"/>
</dbReference>
<evidence type="ECO:0000313" key="13">
    <source>
        <dbReference type="EMBL" id="KAK8018908.1"/>
    </source>
</evidence>
<comment type="caution">
    <text evidence="13">The sequence shown here is derived from an EMBL/GenBank/DDBJ whole genome shotgun (WGS) entry which is preliminary data.</text>
</comment>
<accession>A0ABR1RVC4</accession>
<comment type="function">
    <text evidence="1 11">Required for nuclear membrane fusion during karyogamy.</text>
</comment>
<evidence type="ECO:0000313" key="14">
    <source>
        <dbReference type="Proteomes" id="UP001396898"/>
    </source>
</evidence>
<keyword evidence="6 11" id="KW-0256">Endoplasmic reticulum</keyword>
<organism evidence="13 14">
    <name type="scientific">Apiospora marii</name>
    <dbReference type="NCBI Taxonomy" id="335849"/>
    <lineage>
        <taxon>Eukaryota</taxon>
        <taxon>Fungi</taxon>
        <taxon>Dikarya</taxon>
        <taxon>Ascomycota</taxon>
        <taxon>Pezizomycotina</taxon>
        <taxon>Sordariomycetes</taxon>
        <taxon>Xylariomycetidae</taxon>
        <taxon>Amphisphaeriales</taxon>
        <taxon>Apiosporaceae</taxon>
        <taxon>Apiospora</taxon>
    </lineage>
</organism>
<dbReference type="PANTHER" id="PTHR28012">
    <property type="entry name" value="NUCLEAR FUSION PROTEIN KAR5"/>
    <property type="match status" value="1"/>
</dbReference>
<dbReference type="Proteomes" id="UP001396898">
    <property type="component" value="Unassembled WGS sequence"/>
</dbReference>
<evidence type="ECO:0000256" key="7">
    <source>
        <dbReference type="ARBA" id="ARBA00022989"/>
    </source>
</evidence>
<evidence type="ECO:0000256" key="1">
    <source>
        <dbReference type="ARBA" id="ARBA00003389"/>
    </source>
</evidence>
<keyword evidence="7" id="KW-1133">Transmembrane helix</keyword>
<keyword evidence="9" id="KW-0325">Glycoprotein</keyword>
<keyword evidence="3 11" id="KW-0415">Karyogamy</keyword>
<evidence type="ECO:0000256" key="11">
    <source>
        <dbReference type="RuleBase" id="RU368082"/>
    </source>
</evidence>
<evidence type="ECO:0008006" key="15">
    <source>
        <dbReference type="Google" id="ProtNLM"/>
    </source>
</evidence>
<evidence type="ECO:0000256" key="10">
    <source>
        <dbReference type="ARBA" id="ARBA00023242"/>
    </source>
</evidence>
<comment type="similarity">
    <text evidence="2 11">Belongs to the KAR5 family.</text>
</comment>
<dbReference type="PANTHER" id="PTHR28012:SF1">
    <property type="entry name" value="NUCLEAR FUSION PROTEIN KAR5"/>
    <property type="match status" value="1"/>
</dbReference>
<feature type="chain" id="PRO_5045633500" description="Nuclear fusion protein KAR5" evidence="12">
    <location>
        <begin position="22"/>
        <end position="507"/>
    </location>
</feature>
<evidence type="ECO:0000256" key="8">
    <source>
        <dbReference type="ARBA" id="ARBA00023136"/>
    </source>
</evidence>
<evidence type="ECO:0000256" key="2">
    <source>
        <dbReference type="ARBA" id="ARBA00010473"/>
    </source>
</evidence>
<protein>
    <recommendedName>
        <fullName evidence="15">Nuclear fusion protein KAR5</fullName>
    </recommendedName>
</protein>
<evidence type="ECO:0000256" key="6">
    <source>
        <dbReference type="ARBA" id="ARBA00022824"/>
    </source>
</evidence>
<keyword evidence="10 11" id="KW-0539">Nucleus</keyword>
<evidence type="ECO:0000256" key="5">
    <source>
        <dbReference type="ARBA" id="ARBA00022729"/>
    </source>
</evidence>
<dbReference type="InterPro" id="IPR007292">
    <property type="entry name" value="Nuclear_fusion_Kar5"/>
</dbReference>
<keyword evidence="5 11" id="KW-0732">Signal</keyword>
<evidence type="ECO:0000256" key="9">
    <source>
        <dbReference type="ARBA" id="ARBA00023180"/>
    </source>
</evidence>
<proteinExistence type="inferred from homology"/>
<keyword evidence="8" id="KW-0472">Membrane</keyword>
<keyword evidence="4" id="KW-0812">Transmembrane</keyword>
<evidence type="ECO:0000256" key="3">
    <source>
        <dbReference type="ARBA" id="ARBA00022459"/>
    </source>
</evidence>
<evidence type="ECO:0000256" key="4">
    <source>
        <dbReference type="ARBA" id="ARBA00022692"/>
    </source>
</evidence>
<reference evidence="13 14" key="1">
    <citation type="submission" date="2023-01" db="EMBL/GenBank/DDBJ databases">
        <title>Analysis of 21 Apiospora genomes using comparative genomics revels a genus with tremendous synthesis potential of carbohydrate active enzymes and secondary metabolites.</title>
        <authorList>
            <person name="Sorensen T."/>
        </authorList>
    </citation>
    <scope>NUCLEOTIDE SEQUENCE [LARGE SCALE GENOMIC DNA]</scope>
    <source>
        <strain evidence="13 14">CBS 20057</strain>
    </source>
</reference>
<name>A0ABR1RVC4_9PEZI</name>
<feature type="signal peptide" evidence="12">
    <location>
        <begin position="1"/>
        <end position="21"/>
    </location>
</feature>
<evidence type="ECO:0000256" key="12">
    <source>
        <dbReference type="SAM" id="SignalP"/>
    </source>
</evidence>